<comment type="caution">
    <text evidence="4">The sequence shown here is derived from an EMBL/GenBank/DDBJ whole genome shotgun (WGS) entry which is preliminary data.</text>
</comment>
<feature type="transmembrane region" description="Helical" evidence="2">
    <location>
        <begin position="74"/>
        <end position="98"/>
    </location>
</feature>
<accession>A0A1D2JBW2</accession>
<keyword evidence="2" id="KW-0812">Transmembrane</keyword>
<dbReference type="Pfam" id="PF00884">
    <property type="entry name" value="Sulfatase"/>
    <property type="match status" value="1"/>
</dbReference>
<dbReference type="SUPFAM" id="SSF53649">
    <property type="entry name" value="Alkaline phosphatase-like"/>
    <property type="match status" value="1"/>
</dbReference>
<feature type="transmembrane region" description="Helical" evidence="2">
    <location>
        <begin position="118"/>
        <end position="139"/>
    </location>
</feature>
<evidence type="ECO:0000256" key="2">
    <source>
        <dbReference type="SAM" id="Phobius"/>
    </source>
</evidence>
<reference evidence="4 5" key="1">
    <citation type="submission" date="2016-06" db="EMBL/GenBank/DDBJ databases">
        <authorList>
            <person name="Kjaerup R.B."/>
            <person name="Dalgaard T.S."/>
            <person name="Juul-Madsen H.R."/>
        </authorList>
    </citation>
    <scope>NUCLEOTIDE SEQUENCE [LARGE SCALE GENOMIC DNA]</scope>
    <source>
        <strain evidence="4 5">Pb300</strain>
    </source>
</reference>
<dbReference type="InterPro" id="IPR017850">
    <property type="entry name" value="Alkaline_phosphatase_core_sf"/>
</dbReference>
<dbReference type="PANTHER" id="PTHR43751">
    <property type="entry name" value="SULFATASE"/>
    <property type="match status" value="1"/>
</dbReference>
<gene>
    <name evidence="4" type="ORF">ACO22_04901</name>
</gene>
<proteinExistence type="predicted"/>
<feature type="transmembrane region" description="Helical" evidence="2">
    <location>
        <begin position="12"/>
        <end position="30"/>
    </location>
</feature>
<feature type="domain" description="Sulfatase N-terminal" evidence="3">
    <location>
        <begin position="559"/>
        <end position="730"/>
    </location>
</feature>
<dbReference type="InterPro" id="IPR000917">
    <property type="entry name" value="Sulfatase_N"/>
</dbReference>
<dbReference type="AlphaFoldDB" id="A0A1D2JBW2"/>
<organism evidence="4 5">
    <name type="scientific">Paracoccidioides brasiliensis</name>
    <dbReference type="NCBI Taxonomy" id="121759"/>
    <lineage>
        <taxon>Eukaryota</taxon>
        <taxon>Fungi</taxon>
        <taxon>Dikarya</taxon>
        <taxon>Ascomycota</taxon>
        <taxon>Pezizomycotina</taxon>
        <taxon>Eurotiomycetes</taxon>
        <taxon>Eurotiomycetidae</taxon>
        <taxon>Onygenales</taxon>
        <taxon>Ajellomycetaceae</taxon>
        <taxon>Paracoccidioides</taxon>
    </lineage>
</organism>
<dbReference type="EMBL" id="LZYO01000206">
    <property type="protein sequence ID" value="ODH26010.1"/>
    <property type="molecule type" value="Genomic_DNA"/>
</dbReference>
<dbReference type="InterPro" id="IPR052701">
    <property type="entry name" value="GAG_Ulvan_Degrading_Sulfatases"/>
</dbReference>
<evidence type="ECO:0000259" key="3">
    <source>
        <dbReference type="Pfam" id="PF00884"/>
    </source>
</evidence>
<protein>
    <recommendedName>
        <fullName evidence="3">Sulfatase N-terminal domain-containing protein</fullName>
    </recommendedName>
</protein>
<feature type="transmembrane region" description="Helical" evidence="2">
    <location>
        <begin position="42"/>
        <end position="62"/>
    </location>
</feature>
<sequence>MNLSSFRVFQPLIFSIFVVAIISAKLLHLFQHAHSIPLPRFILYFFTFFIQDCFLIVVHRLLLYGQSRNISTIIGLTIGVLLAIVSLGASAAQFGFYYVTGGELQWDAAGSVANDPAALRLMLSGIVPVSISGLALLLVSWSITPVLYIKVGGWLLVVWNLVSPGNWDVLLPIVLTKSDFSHQKAIRLWPLCVLTTLCSLTLLQFVRPAVPYDHISATLPVAMTRMIRPKSNSCPGHLLPNGESFPLPDLLTKDRWIMPHDNYKGWAPGQENFFVQQYAERQRKWIPDTLPAGFERWNKKQKMGQPLAKNNSVPTKNSKDKCPNLGGTNYYNPVADPLRISNLNLAPLEELRKAFQDVLISHVVLVTLESTRKDMFPIMDGSYLHRKILGSYKGDDENKALVNEKLSQLTRVAEQVTGQSFFSSAEPQTRPGLLPGVWRDQAAPGMGGINVVGAVTGSTLSFKSVIGSHCGVGPLPRDFLEEVNAQIYQPCIPQIMELFNNQKKSNDGKDGKESLLEHRASVHRRKWESVFVQSITDQYDRQDELNRHMNFGQSFVRETLDNKTSKYYIPDAEEINYFGYAETAVKPFLRDLISDVIASNKRLFLSHFTSTTHHPWGVPKSFNKTEYMGSEGSHEHMNDFLNVIHYDDMWLGEVLGLLDEHGIANETLVVMVGDHGQAFAEDSKLTGTYENAHISNFRVPLVFRHPHLPRLQINANATSMSILPTILDLLVSTKSLDAVDTSAAADIMHDYEAQSLLRPYQTSLNGRQAWNFGVINAGGALLSIISADVPYRIVIPLSGNFMFRFSNTATDPNELHPLEKWTLIDLIKVVRQRYGQEAAKWAAEADAIGRWWVTEMHRLYNYNSR</sequence>
<dbReference type="VEuPathDB" id="FungiDB:PABG_02808"/>
<name>A0A1D2JBW2_PARBR</name>
<dbReference type="PANTHER" id="PTHR43751:SF3">
    <property type="entry name" value="SULFATASE N-TERMINAL DOMAIN-CONTAINING PROTEIN"/>
    <property type="match status" value="1"/>
</dbReference>
<feature type="region of interest" description="Disordered" evidence="1">
    <location>
        <begin position="301"/>
        <end position="325"/>
    </location>
</feature>
<keyword evidence="2" id="KW-0472">Membrane</keyword>
<evidence type="ECO:0000313" key="4">
    <source>
        <dbReference type="EMBL" id="ODH26010.1"/>
    </source>
</evidence>
<dbReference type="VEuPathDB" id="FungiDB:PADG_01307"/>
<evidence type="ECO:0000313" key="5">
    <source>
        <dbReference type="Proteomes" id="UP000242814"/>
    </source>
</evidence>
<dbReference type="Gene3D" id="3.40.720.10">
    <property type="entry name" value="Alkaline Phosphatase, subunit A"/>
    <property type="match status" value="1"/>
</dbReference>
<keyword evidence="2" id="KW-1133">Transmembrane helix</keyword>
<dbReference type="Proteomes" id="UP000242814">
    <property type="component" value="Unassembled WGS sequence"/>
</dbReference>
<evidence type="ECO:0000256" key="1">
    <source>
        <dbReference type="SAM" id="MobiDB-lite"/>
    </source>
</evidence>
<feature type="transmembrane region" description="Helical" evidence="2">
    <location>
        <begin position="146"/>
        <end position="167"/>
    </location>
</feature>